<evidence type="ECO:0008006" key="4">
    <source>
        <dbReference type="Google" id="ProtNLM"/>
    </source>
</evidence>
<keyword evidence="3" id="KW-1185">Reference proteome</keyword>
<dbReference type="SUPFAM" id="SSF48452">
    <property type="entry name" value="TPR-like"/>
    <property type="match status" value="1"/>
</dbReference>
<dbReference type="EMBL" id="BSOH01000001">
    <property type="protein sequence ID" value="GLR15409.1"/>
    <property type="molecule type" value="Genomic_DNA"/>
</dbReference>
<dbReference type="InterPro" id="IPR016032">
    <property type="entry name" value="Sig_transdc_resp-reg_C-effctor"/>
</dbReference>
<proteinExistence type="predicted"/>
<dbReference type="InterPro" id="IPR011990">
    <property type="entry name" value="TPR-like_helical_dom_sf"/>
</dbReference>
<dbReference type="Pfam" id="PF13424">
    <property type="entry name" value="TPR_12"/>
    <property type="match status" value="1"/>
</dbReference>
<evidence type="ECO:0000313" key="2">
    <source>
        <dbReference type="EMBL" id="GLR15409.1"/>
    </source>
</evidence>
<accession>A0AA37SKY3</accession>
<sequence>MHAQEDISPREATIAAEKVINSIRSNKYTTLAELLVLRIQYLDLVGKSDLKPDEKIKIFNTLGFSFHAEGIPSESIRCYKMLLAEYQAWKSEHPSADSNEFLPDRTFAYAIISRSFAKFNQLDSANIYLQKAISISEASETIYYPSALNNYGLLLSSYEEEMDSALYYFRKAFEITQNNFPDHSLLGSIRDNLADNYLEKGDLNQARALYLENFDYFRSQRSDSGEIEDLTRMVSAGIQLINTDLSLNAPARARNNLEILEASIVNQKLSAESEIDFFNLKHRMFELDKQLDSAYIFAQKVLFLKDSVNRVNTEKTKANSFALNDIVMERVNLSHQMEQNQKANQLKTQRFITGIVILSAIVIITLIYFLYQRRNQHLKNLENERLITDQAWHLEKLKSAQLKSEIDSKQRDLSDFAINLSHNYQWARELYEKFQKINLTKGRGRAKLLLELEEDIRKKIDFNSDTEDFFNRLDLLNDAFYKKLNDNFPNLSKTEKRLCSLIRLKLESQQIANFQNITLASVNTARYRLRKKLGLDESVNLDDFILHL</sequence>
<evidence type="ECO:0000313" key="3">
    <source>
        <dbReference type="Proteomes" id="UP001156666"/>
    </source>
</evidence>
<dbReference type="Proteomes" id="UP001156666">
    <property type="component" value="Unassembled WGS sequence"/>
</dbReference>
<organism evidence="2 3">
    <name type="scientific">Portibacter lacus</name>
    <dbReference type="NCBI Taxonomy" id="1099794"/>
    <lineage>
        <taxon>Bacteria</taxon>
        <taxon>Pseudomonadati</taxon>
        <taxon>Bacteroidota</taxon>
        <taxon>Saprospiria</taxon>
        <taxon>Saprospirales</taxon>
        <taxon>Haliscomenobacteraceae</taxon>
        <taxon>Portibacter</taxon>
    </lineage>
</organism>
<dbReference type="Gene3D" id="1.10.10.10">
    <property type="entry name" value="Winged helix-like DNA-binding domain superfamily/Winged helix DNA-binding domain"/>
    <property type="match status" value="1"/>
</dbReference>
<dbReference type="Gene3D" id="1.25.40.10">
    <property type="entry name" value="Tetratricopeptide repeat domain"/>
    <property type="match status" value="1"/>
</dbReference>
<evidence type="ECO:0000256" key="1">
    <source>
        <dbReference type="SAM" id="Phobius"/>
    </source>
</evidence>
<reference evidence="2" key="1">
    <citation type="journal article" date="2014" name="Int. J. Syst. Evol. Microbiol.">
        <title>Complete genome sequence of Corynebacterium casei LMG S-19264T (=DSM 44701T), isolated from a smear-ripened cheese.</title>
        <authorList>
            <consortium name="US DOE Joint Genome Institute (JGI-PGF)"/>
            <person name="Walter F."/>
            <person name="Albersmeier A."/>
            <person name="Kalinowski J."/>
            <person name="Ruckert C."/>
        </authorList>
    </citation>
    <scope>NUCLEOTIDE SEQUENCE</scope>
    <source>
        <strain evidence="2">NBRC 108769</strain>
    </source>
</reference>
<name>A0AA37SKY3_9BACT</name>
<keyword evidence="1" id="KW-1133">Transmembrane helix</keyword>
<keyword evidence="1" id="KW-0472">Membrane</keyword>
<dbReference type="AlphaFoldDB" id="A0AA37SKY3"/>
<feature type="transmembrane region" description="Helical" evidence="1">
    <location>
        <begin position="351"/>
        <end position="371"/>
    </location>
</feature>
<reference evidence="2" key="2">
    <citation type="submission" date="2023-01" db="EMBL/GenBank/DDBJ databases">
        <title>Draft genome sequence of Portibacter lacus strain NBRC 108769.</title>
        <authorList>
            <person name="Sun Q."/>
            <person name="Mori K."/>
        </authorList>
    </citation>
    <scope>NUCLEOTIDE SEQUENCE</scope>
    <source>
        <strain evidence="2">NBRC 108769</strain>
    </source>
</reference>
<dbReference type="GO" id="GO:0006355">
    <property type="term" value="P:regulation of DNA-templated transcription"/>
    <property type="evidence" value="ECO:0007669"/>
    <property type="project" value="InterPro"/>
</dbReference>
<keyword evidence="1" id="KW-0812">Transmembrane</keyword>
<dbReference type="SUPFAM" id="SSF46894">
    <property type="entry name" value="C-terminal effector domain of the bipartite response regulators"/>
    <property type="match status" value="1"/>
</dbReference>
<dbReference type="InterPro" id="IPR036388">
    <property type="entry name" value="WH-like_DNA-bd_sf"/>
</dbReference>
<protein>
    <recommendedName>
        <fullName evidence="4">Tetratricopeptide repeat protein</fullName>
    </recommendedName>
</protein>
<dbReference type="RefSeq" id="WP_235292303.1">
    <property type="nucleotide sequence ID" value="NZ_BSOH01000001.1"/>
</dbReference>
<dbReference type="GO" id="GO:0003677">
    <property type="term" value="F:DNA binding"/>
    <property type="evidence" value="ECO:0007669"/>
    <property type="project" value="InterPro"/>
</dbReference>
<gene>
    <name evidence="2" type="ORF">GCM10007940_00240</name>
</gene>
<comment type="caution">
    <text evidence="2">The sequence shown here is derived from an EMBL/GenBank/DDBJ whole genome shotgun (WGS) entry which is preliminary data.</text>
</comment>